<sequence>MAGAIPNLPSSRIAVVTGGNKGIGLEVCRQLAHNGITVILTARDDKRGAAAVEKLRDLGLCDVIFHQLEVTDTLSVTGLADFVKTRFGRLDILVNNAAVSGLEYAQDHVGVSEEKLSDMDMNQRIGLVLRCCRETCDGGKECLRTNYYGTKQVIEALLPLLQSSDDGRIVNVSSEYGQLRHFGNEQLKQELSDVENLTEQRLDEVLGLLATFEKDMEAGPALLEARGWPMGLSAYKVSKAALNAYSRVLARRHPDLRVKCVHPGYVSTDMNLRSGFLTPEEGASRVVAVARGAAAPRRTDRRALCRAPGGAVCVMPALGFWQ</sequence>
<dbReference type="EMBL" id="RWGY01000004">
    <property type="protein sequence ID" value="TVU44472.1"/>
    <property type="molecule type" value="Genomic_DNA"/>
</dbReference>
<dbReference type="PANTHER" id="PTHR43490:SF88">
    <property type="entry name" value="SHORT-CHAIN DEHYDROGENASE_REDUCTASE"/>
    <property type="match status" value="1"/>
</dbReference>
<evidence type="ECO:0000256" key="2">
    <source>
        <dbReference type="ARBA" id="ARBA00022857"/>
    </source>
</evidence>
<dbReference type="SUPFAM" id="SSF51735">
    <property type="entry name" value="NAD(P)-binding Rossmann-fold domains"/>
    <property type="match status" value="1"/>
</dbReference>
<dbReference type="OrthoDB" id="1933717at2759"/>
<reference evidence="5 6" key="1">
    <citation type="journal article" date="2019" name="Sci. Rep.">
        <title>A high-quality genome of Eragrostis curvula grass provides insights into Poaceae evolution and supports new strategies to enhance forage quality.</title>
        <authorList>
            <person name="Carballo J."/>
            <person name="Santos B.A.C.M."/>
            <person name="Zappacosta D."/>
            <person name="Garbus I."/>
            <person name="Selva J.P."/>
            <person name="Gallo C.A."/>
            <person name="Diaz A."/>
            <person name="Albertini E."/>
            <person name="Caccamo M."/>
            <person name="Echenique V."/>
        </authorList>
    </citation>
    <scope>NUCLEOTIDE SEQUENCE [LARGE SCALE GENOMIC DNA]</scope>
    <source>
        <strain evidence="6">cv. Victoria</strain>
        <tissue evidence="5">Leaf</tissue>
    </source>
</reference>
<dbReference type="AlphaFoldDB" id="A0A5J9W6Z8"/>
<dbReference type="Proteomes" id="UP000324897">
    <property type="component" value="Chromosome 5"/>
</dbReference>
<dbReference type="GO" id="GO:0016491">
    <property type="term" value="F:oxidoreductase activity"/>
    <property type="evidence" value="ECO:0007669"/>
    <property type="project" value="UniProtKB-KW"/>
</dbReference>
<dbReference type="PRINTS" id="PR00080">
    <property type="entry name" value="SDRFAMILY"/>
</dbReference>
<evidence type="ECO:0000256" key="1">
    <source>
        <dbReference type="ARBA" id="ARBA00006484"/>
    </source>
</evidence>
<dbReference type="Gene3D" id="3.40.50.720">
    <property type="entry name" value="NAD(P)-binding Rossmann-like Domain"/>
    <property type="match status" value="1"/>
</dbReference>
<evidence type="ECO:0000313" key="6">
    <source>
        <dbReference type="Proteomes" id="UP000324897"/>
    </source>
</evidence>
<dbReference type="InterPro" id="IPR036291">
    <property type="entry name" value="NAD(P)-bd_dom_sf"/>
</dbReference>
<comment type="similarity">
    <text evidence="1 4">Belongs to the short-chain dehydrogenases/reductases (SDR) family.</text>
</comment>
<dbReference type="InterPro" id="IPR002347">
    <property type="entry name" value="SDR_fam"/>
</dbReference>
<keyword evidence="2" id="KW-0521">NADP</keyword>
<comment type="caution">
    <text evidence="5">The sequence shown here is derived from an EMBL/GenBank/DDBJ whole genome shotgun (WGS) entry which is preliminary data.</text>
</comment>
<dbReference type="PANTHER" id="PTHR43490">
    <property type="entry name" value="(+)-NEOMENTHOL DEHYDROGENASE"/>
    <property type="match status" value="1"/>
</dbReference>
<dbReference type="GO" id="GO:0016020">
    <property type="term" value="C:membrane"/>
    <property type="evidence" value="ECO:0007669"/>
    <property type="project" value="TreeGrafter"/>
</dbReference>
<evidence type="ECO:0000313" key="5">
    <source>
        <dbReference type="EMBL" id="TVU44472.1"/>
    </source>
</evidence>
<organism evidence="5 6">
    <name type="scientific">Eragrostis curvula</name>
    <name type="common">weeping love grass</name>
    <dbReference type="NCBI Taxonomy" id="38414"/>
    <lineage>
        <taxon>Eukaryota</taxon>
        <taxon>Viridiplantae</taxon>
        <taxon>Streptophyta</taxon>
        <taxon>Embryophyta</taxon>
        <taxon>Tracheophyta</taxon>
        <taxon>Spermatophyta</taxon>
        <taxon>Magnoliopsida</taxon>
        <taxon>Liliopsida</taxon>
        <taxon>Poales</taxon>
        <taxon>Poaceae</taxon>
        <taxon>PACMAD clade</taxon>
        <taxon>Chloridoideae</taxon>
        <taxon>Eragrostideae</taxon>
        <taxon>Eragrostidinae</taxon>
        <taxon>Eragrostis</taxon>
    </lineage>
</organism>
<dbReference type="FunFam" id="3.40.50.720:FF:000396">
    <property type="entry name" value="(+)-neomenthol dehydrogenase"/>
    <property type="match status" value="1"/>
</dbReference>
<dbReference type="Gramene" id="TVU44472">
    <property type="protein sequence ID" value="TVU44472"/>
    <property type="gene ID" value="EJB05_03915"/>
</dbReference>
<keyword evidence="6" id="KW-1185">Reference proteome</keyword>
<evidence type="ECO:0000256" key="3">
    <source>
        <dbReference type="ARBA" id="ARBA00023002"/>
    </source>
</evidence>
<dbReference type="Pfam" id="PF00106">
    <property type="entry name" value="adh_short"/>
    <property type="match status" value="1"/>
</dbReference>
<dbReference type="PRINTS" id="PR00081">
    <property type="entry name" value="GDHRDH"/>
</dbReference>
<protein>
    <submittedName>
        <fullName evidence="5">Uncharacterized protein</fullName>
    </submittedName>
</protein>
<evidence type="ECO:0000256" key="4">
    <source>
        <dbReference type="RuleBase" id="RU000363"/>
    </source>
</evidence>
<proteinExistence type="inferred from homology"/>
<gene>
    <name evidence="5" type="ORF">EJB05_03915</name>
</gene>
<name>A0A5J9W6Z8_9POAL</name>
<accession>A0A5J9W6Z8</accession>
<keyword evidence="3" id="KW-0560">Oxidoreductase</keyword>